<dbReference type="InterPro" id="IPR000485">
    <property type="entry name" value="AsnC-type_HTH_dom"/>
</dbReference>
<protein>
    <submittedName>
        <fullName evidence="5">Lrp/AsnC family transcriptional regulator</fullName>
    </submittedName>
</protein>
<dbReference type="SUPFAM" id="SSF46785">
    <property type="entry name" value="Winged helix' DNA-binding domain"/>
    <property type="match status" value="1"/>
</dbReference>
<keyword evidence="6" id="KW-1185">Reference proteome</keyword>
<dbReference type="AlphaFoldDB" id="A0A5D8ZZG6"/>
<dbReference type="Proteomes" id="UP000323884">
    <property type="component" value="Unassembled WGS sequence"/>
</dbReference>
<dbReference type="Pfam" id="PF13412">
    <property type="entry name" value="HTH_24"/>
    <property type="match status" value="1"/>
</dbReference>
<dbReference type="SUPFAM" id="SSF54909">
    <property type="entry name" value="Dimeric alpha+beta barrel"/>
    <property type="match status" value="1"/>
</dbReference>
<dbReference type="InterPro" id="IPR011991">
    <property type="entry name" value="ArsR-like_HTH"/>
</dbReference>
<keyword evidence="2" id="KW-0238">DNA-binding</keyword>
<dbReference type="InterPro" id="IPR036390">
    <property type="entry name" value="WH_DNA-bd_sf"/>
</dbReference>
<evidence type="ECO:0000313" key="6">
    <source>
        <dbReference type="Proteomes" id="UP000323884"/>
    </source>
</evidence>
<geneLocation type="plasmid" evidence="5">
    <name>unnamed1</name>
</geneLocation>
<dbReference type="CDD" id="cd00090">
    <property type="entry name" value="HTH_ARSR"/>
    <property type="match status" value="1"/>
</dbReference>
<keyword evidence="1" id="KW-0805">Transcription regulation</keyword>
<comment type="caution">
    <text evidence="5">The sequence shown here is derived from an EMBL/GenBank/DDBJ whole genome shotgun (WGS) entry which is preliminary data.</text>
</comment>
<dbReference type="PANTHER" id="PTHR30154">
    <property type="entry name" value="LEUCINE-RESPONSIVE REGULATORY PROTEIN"/>
    <property type="match status" value="1"/>
</dbReference>
<dbReference type="InterPro" id="IPR011008">
    <property type="entry name" value="Dimeric_a/b-barrel"/>
</dbReference>
<keyword evidence="5" id="KW-0614">Plasmid</keyword>
<dbReference type="InterPro" id="IPR036388">
    <property type="entry name" value="WH-like_DNA-bd_sf"/>
</dbReference>
<evidence type="ECO:0000256" key="1">
    <source>
        <dbReference type="ARBA" id="ARBA00023015"/>
    </source>
</evidence>
<evidence type="ECO:0000256" key="2">
    <source>
        <dbReference type="ARBA" id="ARBA00023125"/>
    </source>
</evidence>
<name>A0A5D8ZZG6_9FLAO</name>
<dbReference type="PANTHER" id="PTHR30154:SF34">
    <property type="entry name" value="TRANSCRIPTIONAL REGULATOR AZLB"/>
    <property type="match status" value="1"/>
</dbReference>
<evidence type="ECO:0000256" key="3">
    <source>
        <dbReference type="ARBA" id="ARBA00023163"/>
    </source>
</evidence>
<sequence>MFFNYFYFDMQLDKLHYAILNELQLNARASNAEIGRKIGLTAPAVAARIKKLEETGIIKGYTAVVKYTELQYTQNVLIAIKLHPSIMIMSFLKETEEIEGIVKMVHTIGEYCFFLHMFLKSTQEITLVLDRLSKFGTTRTYSILSVPIDHKPITFK</sequence>
<reference evidence="5 6" key="1">
    <citation type="submission" date="2019-08" db="EMBL/GenBank/DDBJ databases">
        <title>Draft genome sequence of Chryseobacterium sp. Gsoil 183.</title>
        <authorList>
            <person name="Im W.-T."/>
        </authorList>
    </citation>
    <scope>NUCLEOTIDE SEQUENCE [LARGE SCALE GENOMIC DNA]</scope>
    <source>
        <strain evidence="5 6">Gsoil 183</strain>
        <plasmid evidence="5">unnamed1</plasmid>
    </source>
</reference>
<dbReference type="GO" id="GO:0005829">
    <property type="term" value="C:cytosol"/>
    <property type="evidence" value="ECO:0007669"/>
    <property type="project" value="TreeGrafter"/>
</dbReference>
<keyword evidence="3" id="KW-0804">Transcription</keyword>
<dbReference type="Gene3D" id="1.10.10.10">
    <property type="entry name" value="Winged helix-like DNA-binding domain superfamily/Winged helix DNA-binding domain"/>
    <property type="match status" value="1"/>
</dbReference>
<dbReference type="GO" id="GO:0006355">
    <property type="term" value="P:regulation of DNA-templated transcription"/>
    <property type="evidence" value="ECO:0007669"/>
    <property type="project" value="UniProtKB-ARBA"/>
</dbReference>
<dbReference type="PROSITE" id="PS50956">
    <property type="entry name" value="HTH_ASNC_2"/>
    <property type="match status" value="1"/>
</dbReference>
<dbReference type="PROSITE" id="PS00519">
    <property type="entry name" value="HTH_ASNC_1"/>
    <property type="match status" value="1"/>
</dbReference>
<dbReference type="OrthoDB" id="9800326at2"/>
<evidence type="ECO:0000259" key="4">
    <source>
        <dbReference type="PROSITE" id="PS50956"/>
    </source>
</evidence>
<dbReference type="InterPro" id="IPR019888">
    <property type="entry name" value="Tscrpt_reg_AsnC-like"/>
</dbReference>
<organism evidence="5 6">
    <name type="scientific">Chryseobacterium panacisoli</name>
    <dbReference type="NCBI Taxonomy" id="1807141"/>
    <lineage>
        <taxon>Bacteria</taxon>
        <taxon>Pseudomonadati</taxon>
        <taxon>Bacteroidota</taxon>
        <taxon>Flavobacteriia</taxon>
        <taxon>Flavobacteriales</taxon>
        <taxon>Weeksellaceae</taxon>
        <taxon>Chryseobacterium group</taxon>
        <taxon>Chryseobacterium</taxon>
    </lineage>
</organism>
<accession>A0A5D8ZZG6</accession>
<dbReference type="Gene3D" id="3.30.70.920">
    <property type="match status" value="1"/>
</dbReference>
<gene>
    <name evidence="5" type="ORF">FW781_01735</name>
</gene>
<dbReference type="GO" id="GO:0043200">
    <property type="term" value="P:response to amino acid"/>
    <property type="evidence" value="ECO:0007669"/>
    <property type="project" value="TreeGrafter"/>
</dbReference>
<dbReference type="SMART" id="SM00344">
    <property type="entry name" value="HTH_ASNC"/>
    <property type="match status" value="1"/>
</dbReference>
<proteinExistence type="predicted"/>
<dbReference type="InterPro" id="IPR019885">
    <property type="entry name" value="Tscrpt_reg_HTH_AsnC-type_CS"/>
</dbReference>
<evidence type="ECO:0000313" key="5">
    <source>
        <dbReference type="EMBL" id="TZF98674.1"/>
    </source>
</evidence>
<dbReference type="PRINTS" id="PR00033">
    <property type="entry name" value="HTHASNC"/>
</dbReference>
<dbReference type="EMBL" id="VTRU01000001">
    <property type="protein sequence ID" value="TZF98674.1"/>
    <property type="molecule type" value="Genomic_DNA"/>
</dbReference>
<dbReference type="GO" id="GO:0043565">
    <property type="term" value="F:sequence-specific DNA binding"/>
    <property type="evidence" value="ECO:0007669"/>
    <property type="project" value="InterPro"/>
</dbReference>
<feature type="domain" description="HTH asnC-type" evidence="4">
    <location>
        <begin position="12"/>
        <end position="73"/>
    </location>
</feature>